<dbReference type="EMBL" id="AP022558">
    <property type="protein sequence ID" value="BBW98950.1"/>
    <property type="molecule type" value="Genomic_DNA"/>
</dbReference>
<evidence type="ECO:0000256" key="1">
    <source>
        <dbReference type="SAM" id="Phobius"/>
    </source>
</evidence>
<dbReference type="Proteomes" id="UP000501421">
    <property type="component" value="Plasmid pGspE55-1"/>
</dbReference>
<dbReference type="RefSeq" id="WP_172418847.1">
    <property type="nucleotide sequence ID" value="NZ_AP022558.1"/>
</dbReference>
<keyword evidence="1" id="KW-0472">Membrane</keyword>
<feature type="transmembrane region" description="Helical" evidence="1">
    <location>
        <begin position="12"/>
        <end position="33"/>
    </location>
</feature>
<dbReference type="AlphaFoldDB" id="A0A679FS38"/>
<sequence length="71" mass="7442">MLRRFQLKGKAGYVSIEAVVVAGLMLALGAYAISQLYETAGSVMWEILSQVSSLFLPGGSEGPPLGGLVLE</sequence>
<keyword evidence="2" id="KW-0614">Plasmid</keyword>
<organism evidence="2 3">
    <name type="scientific">Geobacillus subterraneus</name>
    <dbReference type="NCBI Taxonomy" id="129338"/>
    <lineage>
        <taxon>Bacteria</taxon>
        <taxon>Bacillati</taxon>
        <taxon>Bacillota</taxon>
        <taxon>Bacilli</taxon>
        <taxon>Bacillales</taxon>
        <taxon>Anoxybacillaceae</taxon>
        <taxon>Geobacillus</taxon>
    </lineage>
</organism>
<proteinExistence type="predicted"/>
<evidence type="ECO:0000313" key="3">
    <source>
        <dbReference type="Proteomes" id="UP000501421"/>
    </source>
</evidence>
<geneLocation type="plasmid" evidence="2 3">
    <name>pGspE55-1</name>
</geneLocation>
<evidence type="ECO:0000313" key="2">
    <source>
        <dbReference type="EMBL" id="BBW98950.1"/>
    </source>
</evidence>
<gene>
    <name evidence="2" type="ORF">GsuE55_37830</name>
</gene>
<keyword evidence="1" id="KW-1133">Transmembrane helix</keyword>
<accession>A0A679FS38</accession>
<name>A0A679FS38_9BACL</name>
<protein>
    <submittedName>
        <fullName evidence="2">Uncharacterized protein</fullName>
    </submittedName>
</protein>
<keyword evidence="1" id="KW-0812">Transmembrane</keyword>
<keyword evidence="3" id="KW-1185">Reference proteome</keyword>
<reference evidence="3" key="1">
    <citation type="journal article" date="2020" name="Microbiol. Resour. Announc.">
        <title>Complete Genome Sequence of Geobacillus sp. Strain E55-1, Isolated from Mine Geyser in Japan.</title>
        <authorList>
            <person name="Miyazaki K."/>
            <person name="Hase E."/>
            <person name="Tokito N."/>
        </authorList>
    </citation>
    <scope>NUCLEOTIDE SEQUENCE [LARGE SCALE GENOMIC DNA]</scope>
    <source>
        <strain evidence="3">E55-1</strain>
        <plasmid evidence="3">pGspE55-1</plasmid>
    </source>
</reference>